<dbReference type="RefSeq" id="WP_387898578.1">
    <property type="nucleotide sequence ID" value="NZ_JBIBEG010000001.1"/>
</dbReference>
<evidence type="ECO:0000313" key="3">
    <source>
        <dbReference type="Proteomes" id="UP001602322"/>
    </source>
</evidence>
<reference evidence="2 3" key="1">
    <citation type="submission" date="2024-10" db="EMBL/GenBank/DDBJ databases">
        <title>The Natural Products Discovery Center: Release of the First 8490 Sequenced Strains for Exploring Actinobacteria Biosynthetic Diversity.</title>
        <authorList>
            <person name="Kalkreuter E."/>
            <person name="Kautsar S.A."/>
            <person name="Yang D."/>
            <person name="Bader C.D."/>
            <person name="Teijaro C.N."/>
            <person name="Fluegel L."/>
            <person name="Davis C.M."/>
            <person name="Simpson J.R."/>
            <person name="Lauterbach L."/>
            <person name="Steele A.D."/>
            <person name="Gui C."/>
            <person name="Meng S."/>
            <person name="Li G."/>
            <person name="Viehrig K."/>
            <person name="Ye F."/>
            <person name="Su P."/>
            <person name="Kiefer A.F."/>
            <person name="Nichols A."/>
            <person name="Cepeda A.J."/>
            <person name="Yan W."/>
            <person name="Fan B."/>
            <person name="Jiang Y."/>
            <person name="Adhikari A."/>
            <person name="Zheng C.-J."/>
            <person name="Schuster L."/>
            <person name="Cowan T.M."/>
            <person name="Smanski M.J."/>
            <person name="Chevrette M.G."/>
            <person name="De Carvalho L.P.S."/>
            <person name="Shen B."/>
        </authorList>
    </citation>
    <scope>NUCLEOTIDE SEQUENCE [LARGE SCALE GENOMIC DNA]</scope>
    <source>
        <strain evidence="2 3">NPDC012540</strain>
    </source>
</reference>
<comment type="caution">
    <text evidence="2">The sequence shown here is derived from an EMBL/GenBank/DDBJ whole genome shotgun (WGS) entry which is preliminary data.</text>
</comment>
<feature type="compositionally biased region" description="Low complexity" evidence="1">
    <location>
        <begin position="35"/>
        <end position="50"/>
    </location>
</feature>
<dbReference type="PROSITE" id="PS51257">
    <property type="entry name" value="PROKAR_LIPOPROTEIN"/>
    <property type="match status" value="1"/>
</dbReference>
<sequence length="207" mass="21786">MNRSGRVGVLPLLVVTAVLLAGCSGGGSGTDRSTDAAGPSAATATAAPTTAAPVAEPSVAASPSTAAQIAEVVTTWYEFGGESAMVDLIGEIVTVQADRTPDELGYVTVDFGPLFDATEAARWPGTIPDTRTQTEWWTALGHLEDGAQAVLDSSPDVSLLWSRQETEQAYEGWRTFDKGVKELKAVQARLRGTFGLRPPTDPWKAPR</sequence>
<name>A0ABW6X1T2_9ACTN</name>
<gene>
    <name evidence="2" type="ORF">ACFY8O_04050</name>
</gene>
<keyword evidence="3" id="KW-1185">Reference proteome</keyword>
<protein>
    <submittedName>
        <fullName evidence="2">Uncharacterized protein</fullName>
    </submittedName>
</protein>
<dbReference type="Proteomes" id="UP001602322">
    <property type="component" value="Unassembled WGS sequence"/>
</dbReference>
<feature type="region of interest" description="Disordered" evidence="1">
    <location>
        <begin position="28"/>
        <end position="50"/>
    </location>
</feature>
<dbReference type="EMBL" id="JBIBEG010000001">
    <property type="protein sequence ID" value="MFF5895083.1"/>
    <property type="molecule type" value="Genomic_DNA"/>
</dbReference>
<proteinExistence type="predicted"/>
<evidence type="ECO:0000256" key="1">
    <source>
        <dbReference type="SAM" id="MobiDB-lite"/>
    </source>
</evidence>
<evidence type="ECO:0000313" key="2">
    <source>
        <dbReference type="EMBL" id="MFF5895083.1"/>
    </source>
</evidence>
<organism evidence="2 3">
    <name type="scientific">Streptomyces argenteolus</name>
    <dbReference type="NCBI Taxonomy" id="67274"/>
    <lineage>
        <taxon>Bacteria</taxon>
        <taxon>Bacillati</taxon>
        <taxon>Actinomycetota</taxon>
        <taxon>Actinomycetes</taxon>
        <taxon>Kitasatosporales</taxon>
        <taxon>Streptomycetaceae</taxon>
        <taxon>Streptomyces</taxon>
    </lineage>
</organism>
<accession>A0ABW6X1T2</accession>